<name>A0A1M5Y319_9FIRM</name>
<dbReference type="PANTHER" id="PTHR34535:SF3">
    <property type="entry name" value="HYDROGENASE MATURATION FACTOR HYPA"/>
    <property type="match status" value="1"/>
</dbReference>
<dbReference type="OrthoDB" id="9800361at2"/>
<dbReference type="PANTHER" id="PTHR34535">
    <property type="entry name" value="HYDROGENASE MATURATION FACTOR HYPA"/>
    <property type="match status" value="1"/>
</dbReference>
<proteinExistence type="inferred from homology"/>
<evidence type="ECO:0000313" key="6">
    <source>
        <dbReference type="Proteomes" id="UP000184389"/>
    </source>
</evidence>
<dbReference type="GO" id="GO:0008270">
    <property type="term" value="F:zinc ion binding"/>
    <property type="evidence" value="ECO:0007669"/>
    <property type="project" value="UniProtKB-UniRule"/>
</dbReference>
<feature type="binding site" evidence="4">
    <location>
        <position position="76"/>
    </location>
    <ligand>
        <name>Zn(2+)</name>
        <dbReference type="ChEBI" id="CHEBI:29105"/>
    </ligand>
</feature>
<protein>
    <recommendedName>
        <fullName evidence="4">Hydrogenase maturation factor HypA</fullName>
    </recommendedName>
</protein>
<dbReference type="GO" id="GO:0016151">
    <property type="term" value="F:nickel cation binding"/>
    <property type="evidence" value="ECO:0007669"/>
    <property type="project" value="UniProtKB-UniRule"/>
</dbReference>
<gene>
    <name evidence="4" type="primary">hypA</name>
    <name evidence="5" type="ORF">SAMN02745180_01944</name>
</gene>
<dbReference type="GO" id="GO:0051604">
    <property type="term" value="P:protein maturation"/>
    <property type="evidence" value="ECO:0007669"/>
    <property type="project" value="InterPro"/>
</dbReference>
<keyword evidence="2 4" id="KW-0479">Metal-binding</keyword>
<dbReference type="EMBL" id="FQXR01000009">
    <property type="protein sequence ID" value="SHI06356.1"/>
    <property type="molecule type" value="Genomic_DNA"/>
</dbReference>
<organism evidence="5 6">
    <name type="scientific">Sporanaerobacter acetigenes DSM 13106</name>
    <dbReference type="NCBI Taxonomy" id="1123281"/>
    <lineage>
        <taxon>Bacteria</taxon>
        <taxon>Bacillati</taxon>
        <taxon>Bacillota</taxon>
        <taxon>Tissierellia</taxon>
        <taxon>Tissierellales</taxon>
        <taxon>Sporanaerobacteraceae</taxon>
        <taxon>Sporanaerobacter</taxon>
    </lineage>
</organism>
<evidence type="ECO:0000256" key="1">
    <source>
        <dbReference type="ARBA" id="ARBA00022596"/>
    </source>
</evidence>
<feature type="binding site" evidence="4">
    <location>
        <position position="92"/>
    </location>
    <ligand>
        <name>Zn(2+)</name>
        <dbReference type="ChEBI" id="CHEBI:29105"/>
    </ligand>
</feature>
<evidence type="ECO:0000256" key="2">
    <source>
        <dbReference type="ARBA" id="ARBA00022723"/>
    </source>
</evidence>
<dbReference type="RefSeq" id="WP_072744604.1">
    <property type="nucleotide sequence ID" value="NZ_FQXR01000009.1"/>
</dbReference>
<keyword evidence="1 4" id="KW-0533">Nickel</keyword>
<dbReference type="AlphaFoldDB" id="A0A1M5Y319"/>
<dbReference type="Gene3D" id="3.30.2320.80">
    <property type="match status" value="1"/>
</dbReference>
<keyword evidence="3 4" id="KW-0862">Zinc</keyword>
<reference evidence="5 6" key="1">
    <citation type="submission" date="2016-11" db="EMBL/GenBank/DDBJ databases">
        <authorList>
            <person name="Jaros S."/>
            <person name="Januszkiewicz K."/>
            <person name="Wedrychowicz H."/>
        </authorList>
    </citation>
    <scope>NUCLEOTIDE SEQUENCE [LARGE SCALE GENOMIC DNA]</scope>
    <source>
        <strain evidence="5 6">DSM 13106</strain>
    </source>
</reference>
<dbReference type="Pfam" id="PF01155">
    <property type="entry name" value="HypA"/>
    <property type="match status" value="1"/>
</dbReference>
<dbReference type="Proteomes" id="UP000184389">
    <property type="component" value="Unassembled WGS sequence"/>
</dbReference>
<evidence type="ECO:0000313" key="5">
    <source>
        <dbReference type="EMBL" id="SHI06356.1"/>
    </source>
</evidence>
<feature type="binding site" evidence="4">
    <location>
        <position position="2"/>
    </location>
    <ligand>
        <name>Ni(2+)</name>
        <dbReference type="ChEBI" id="CHEBI:49786"/>
    </ligand>
</feature>
<accession>A0A1M5Y319</accession>
<keyword evidence="6" id="KW-1185">Reference proteome</keyword>
<comment type="similarity">
    <text evidence="4">Belongs to the HypA/HybF family.</text>
</comment>
<dbReference type="InterPro" id="IPR000688">
    <property type="entry name" value="HypA/HybF"/>
</dbReference>
<feature type="binding site" evidence="4">
    <location>
        <position position="73"/>
    </location>
    <ligand>
        <name>Zn(2+)</name>
        <dbReference type="ChEBI" id="CHEBI:29105"/>
    </ligand>
</feature>
<comment type="function">
    <text evidence="4">Involved in the maturation of [NiFe] hydrogenases. Required for nickel insertion into the metal center of the hydrogenase.</text>
</comment>
<dbReference type="HAMAP" id="MF_00213">
    <property type="entry name" value="HypA_HybF"/>
    <property type="match status" value="1"/>
</dbReference>
<evidence type="ECO:0000256" key="4">
    <source>
        <dbReference type="HAMAP-Rule" id="MF_00213"/>
    </source>
</evidence>
<feature type="binding site" evidence="4">
    <location>
        <position position="89"/>
    </location>
    <ligand>
        <name>Zn(2+)</name>
        <dbReference type="ChEBI" id="CHEBI:29105"/>
    </ligand>
</feature>
<evidence type="ECO:0000256" key="3">
    <source>
        <dbReference type="ARBA" id="ARBA00022833"/>
    </source>
</evidence>
<dbReference type="PIRSF" id="PIRSF004761">
    <property type="entry name" value="Hydrgn_mat_HypA"/>
    <property type="match status" value="1"/>
</dbReference>
<sequence>MHEITVLVELIKMVETAAIENNIDEIDTVVVQIGEMSSIVPRYMMEYFPNAAEGTLLENSKLKIEMISANGLCHHCNKVFKIVKNKGKCPYCKADDWEMLSGMEFILKEIVIKETLAPE</sequence>
<dbReference type="STRING" id="1123281.SAMN02745180_01944"/>